<organism evidence="5 6">
    <name type="scientific">Cereibacter sphaeroides</name>
    <name type="common">Rhodobacter sphaeroides</name>
    <dbReference type="NCBI Taxonomy" id="1063"/>
    <lineage>
        <taxon>Bacteria</taxon>
        <taxon>Pseudomonadati</taxon>
        <taxon>Pseudomonadota</taxon>
        <taxon>Alphaproteobacteria</taxon>
        <taxon>Rhodobacterales</taxon>
        <taxon>Paracoccaceae</taxon>
        <taxon>Cereibacter</taxon>
    </lineage>
</organism>
<dbReference type="PROSITE" id="PS01124">
    <property type="entry name" value="HTH_ARAC_FAMILY_2"/>
    <property type="match status" value="1"/>
</dbReference>
<dbReference type="PANTHER" id="PTHR46796">
    <property type="entry name" value="HTH-TYPE TRANSCRIPTIONAL ACTIVATOR RHAS-RELATED"/>
    <property type="match status" value="1"/>
</dbReference>
<evidence type="ECO:0000259" key="4">
    <source>
        <dbReference type="PROSITE" id="PS01124"/>
    </source>
</evidence>
<dbReference type="InterPro" id="IPR018062">
    <property type="entry name" value="HTH_AraC-typ_CS"/>
</dbReference>
<dbReference type="Pfam" id="PF12833">
    <property type="entry name" value="HTH_18"/>
    <property type="match status" value="1"/>
</dbReference>
<name>A0AAX1UHN3_CERSP</name>
<dbReference type="EMBL" id="QWGP01000021">
    <property type="protein sequence ID" value="RHZ92775.1"/>
    <property type="molecule type" value="Genomic_DNA"/>
</dbReference>
<evidence type="ECO:0000256" key="2">
    <source>
        <dbReference type="ARBA" id="ARBA00023125"/>
    </source>
</evidence>
<feature type="domain" description="HTH araC/xylS-type" evidence="4">
    <location>
        <begin position="220"/>
        <end position="321"/>
    </location>
</feature>
<dbReference type="RefSeq" id="WP_119000779.1">
    <property type="nucleotide sequence ID" value="NZ_QWGP01000021.1"/>
</dbReference>
<gene>
    <name evidence="5" type="ORF">D1114_16350</name>
</gene>
<dbReference type="GO" id="GO:0003700">
    <property type="term" value="F:DNA-binding transcription factor activity"/>
    <property type="evidence" value="ECO:0007669"/>
    <property type="project" value="InterPro"/>
</dbReference>
<reference evidence="5 6" key="1">
    <citation type="submission" date="2018-08" db="EMBL/GenBank/DDBJ databases">
        <title>Draft genome sequence of Rhodobacter sphaeroides FY.</title>
        <authorList>
            <person name="Rayyan A."/>
            <person name="Meyer T.E."/>
            <person name="Kyndt J.A."/>
        </authorList>
    </citation>
    <scope>NUCLEOTIDE SEQUENCE [LARGE SCALE GENOMIC DNA]</scope>
    <source>
        <strain evidence="5 6">FY</strain>
    </source>
</reference>
<proteinExistence type="predicted"/>
<sequence length="325" mass="35363">MPDGNARFQTQCFKGGDAAQPLPSIMFAERRRLAILGENGFVETCVRTIEGSDIVFGSVRSSGHVIELREPDRLTLLLPRAGRLRVRIGSAEHGVTPGCPMAFRPGERVTDATAGRDGLFAAITLQVPAARIRALAEAAELPLRGLLGPDAVALRARLEASALEGMARLACDLFLRPKTALPPGVALAITDFVDAQLLALMDGRPAPARCRVLSAFHRVRAAEEIMHAHSEEPLAMLDLARRLDIGLRSLQLAFREVHDGLSPRDVYSRIRLDRARQRLLAASGADRVTTIALDSGFGHLGRFAMAYARTFGELPSETLARRRRI</sequence>
<dbReference type="AlphaFoldDB" id="A0AAX1UHN3"/>
<dbReference type="Proteomes" id="UP000266305">
    <property type="component" value="Unassembled WGS sequence"/>
</dbReference>
<evidence type="ECO:0000313" key="6">
    <source>
        <dbReference type="Proteomes" id="UP000266305"/>
    </source>
</evidence>
<dbReference type="Gene3D" id="1.10.10.60">
    <property type="entry name" value="Homeodomain-like"/>
    <property type="match status" value="1"/>
</dbReference>
<dbReference type="InterPro" id="IPR050204">
    <property type="entry name" value="AraC_XylS_family_regulators"/>
</dbReference>
<comment type="caution">
    <text evidence="5">The sequence shown here is derived from an EMBL/GenBank/DDBJ whole genome shotgun (WGS) entry which is preliminary data.</text>
</comment>
<keyword evidence="3" id="KW-0804">Transcription</keyword>
<dbReference type="PROSITE" id="PS00041">
    <property type="entry name" value="HTH_ARAC_FAMILY_1"/>
    <property type="match status" value="1"/>
</dbReference>
<accession>A0AAX1UHN3</accession>
<evidence type="ECO:0000256" key="1">
    <source>
        <dbReference type="ARBA" id="ARBA00023015"/>
    </source>
</evidence>
<dbReference type="GO" id="GO:0043565">
    <property type="term" value="F:sequence-specific DNA binding"/>
    <property type="evidence" value="ECO:0007669"/>
    <property type="project" value="InterPro"/>
</dbReference>
<keyword evidence="2" id="KW-0238">DNA-binding</keyword>
<dbReference type="InterPro" id="IPR018060">
    <property type="entry name" value="HTH_AraC"/>
</dbReference>
<dbReference type="SMART" id="SM00342">
    <property type="entry name" value="HTH_ARAC"/>
    <property type="match status" value="1"/>
</dbReference>
<evidence type="ECO:0000313" key="5">
    <source>
        <dbReference type="EMBL" id="RHZ92775.1"/>
    </source>
</evidence>
<evidence type="ECO:0000256" key="3">
    <source>
        <dbReference type="ARBA" id="ARBA00023163"/>
    </source>
</evidence>
<keyword evidence="1" id="KW-0805">Transcription regulation</keyword>
<protein>
    <submittedName>
        <fullName evidence="5">AraC family transcriptional regulator</fullName>
    </submittedName>
</protein>
<dbReference type="PANTHER" id="PTHR46796:SF12">
    <property type="entry name" value="HTH-TYPE DNA-BINDING TRANSCRIPTIONAL ACTIVATOR EUTR"/>
    <property type="match status" value="1"/>
</dbReference>